<reference evidence="1 2" key="1">
    <citation type="submission" date="2019-11" db="EMBL/GenBank/DDBJ databases">
        <title>Whole genome sequence of Oryza granulata.</title>
        <authorList>
            <person name="Li W."/>
        </authorList>
    </citation>
    <scope>NUCLEOTIDE SEQUENCE [LARGE SCALE GENOMIC DNA]</scope>
    <source>
        <strain evidence="2">cv. Menghai</strain>
        <tissue evidence="1">Leaf</tissue>
    </source>
</reference>
<gene>
    <name evidence="1" type="ORF">E2562_004883</name>
</gene>
<evidence type="ECO:0000313" key="2">
    <source>
        <dbReference type="Proteomes" id="UP000479710"/>
    </source>
</evidence>
<protein>
    <submittedName>
        <fullName evidence="1">Uncharacterized protein</fullName>
    </submittedName>
</protein>
<dbReference type="AlphaFoldDB" id="A0A6G1C2J1"/>
<organism evidence="1 2">
    <name type="scientific">Oryza meyeriana var. granulata</name>
    <dbReference type="NCBI Taxonomy" id="110450"/>
    <lineage>
        <taxon>Eukaryota</taxon>
        <taxon>Viridiplantae</taxon>
        <taxon>Streptophyta</taxon>
        <taxon>Embryophyta</taxon>
        <taxon>Tracheophyta</taxon>
        <taxon>Spermatophyta</taxon>
        <taxon>Magnoliopsida</taxon>
        <taxon>Liliopsida</taxon>
        <taxon>Poales</taxon>
        <taxon>Poaceae</taxon>
        <taxon>BOP clade</taxon>
        <taxon>Oryzoideae</taxon>
        <taxon>Oryzeae</taxon>
        <taxon>Oryzinae</taxon>
        <taxon>Oryza</taxon>
        <taxon>Oryza meyeriana</taxon>
    </lineage>
</organism>
<dbReference type="InterPro" id="IPR036291">
    <property type="entry name" value="NAD(P)-bd_dom_sf"/>
</dbReference>
<dbReference type="Gene3D" id="3.40.50.720">
    <property type="entry name" value="NAD(P)-binding Rossmann-like Domain"/>
    <property type="match status" value="1"/>
</dbReference>
<proteinExistence type="predicted"/>
<comment type="caution">
    <text evidence="1">The sequence shown here is derived from an EMBL/GenBank/DDBJ whole genome shotgun (WGS) entry which is preliminary data.</text>
</comment>
<dbReference type="OrthoDB" id="417891at2759"/>
<sequence>MDRLPMRRLAEPDEVASMVAFLCMPAASYITRGGVNGGVPLHAGGLLHHRPGVIDEAGDDGALDLEIGLQTVEIRECYWFFKDTASPATASVASFL</sequence>
<dbReference type="Proteomes" id="UP000479710">
    <property type="component" value="Unassembled WGS sequence"/>
</dbReference>
<name>A0A6G1C2J1_9ORYZ</name>
<evidence type="ECO:0000313" key="1">
    <source>
        <dbReference type="EMBL" id="KAF0894875.1"/>
    </source>
</evidence>
<keyword evidence="2" id="KW-1185">Reference proteome</keyword>
<dbReference type="SUPFAM" id="SSF51735">
    <property type="entry name" value="NAD(P)-binding Rossmann-fold domains"/>
    <property type="match status" value="1"/>
</dbReference>
<dbReference type="EMBL" id="SPHZ02000010">
    <property type="protein sequence ID" value="KAF0894875.1"/>
    <property type="molecule type" value="Genomic_DNA"/>
</dbReference>
<accession>A0A6G1C2J1</accession>